<keyword evidence="2" id="KW-0238">DNA-binding</keyword>
<feature type="domain" description="HTH gntR-type" evidence="4">
    <location>
        <begin position="5"/>
        <end position="72"/>
    </location>
</feature>
<evidence type="ECO:0000256" key="1">
    <source>
        <dbReference type="ARBA" id="ARBA00023015"/>
    </source>
</evidence>
<dbReference type="InterPro" id="IPR008920">
    <property type="entry name" value="TF_FadR/GntR_C"/>
</dbReference>
<dbReference type="PANTHER" id="PTHR43537">
    <property type="entry name" value="TRANSCRIPTIONAL REGULATOR, GNTR FAMILY"/>
    <property type="match status" value="1"/>
</dbReference>
<proteinExistence type="predicted"/>
<dbReference type="Gene3D" id="1.10.10.10">
    <property type="entry name" value="Winged helix-like DNA-binding domain superfamily/Winged helix DNA-binding domain"/>
    <property type="match status" value="1"/>
</dbReference>
<dbReference type="CDD" id="cd07377">
    <property type="entry name" value="WHTH_GntR"/>
    <property type="match status" value="1"/>
</dbReference>
<keyword evidence="3" id="KW-0804">Transcription</keyword>
<dbReference type="PRINTS" id="PR00035">
    <property type="entry name" value="HTHGNTR"/>
</dbReference>
<dbReference type="InterPro" id="IPR011711">
    <property type="entry name" value="GntR_C"/>
</dbReference>
<accession>A0ABN0NXM0</accession>
<evidence type="ECO:0000313" key="6">
    <source>
        <dbReference type="Proteomes" id="UP000016649"/>
    </source>
</evidence>
<dbReference type="Gene3D" id="1.20.120.530">
    <property type="entry name" value="GntR ligand-binding domain-like"/>
    <property type="match status" value="1"/>
</dbReference>
<dbReference type="Proteomes" id="UP000016649">
    <property type="component" value="Unassembled WGS sequence"/>
</dbReference>
<reference evidence="5 6" key="1">
    <citation type="submission" date="2013-08" db="EMBL/GenBank/DDBJ databases">
        <authorList>
            <person name="Weinstock G."/>
            <person name="Sodergren E."/>
            <person name="Wylie T."/>
            <person name="Fulton L."/>
            <person name="Fulton R."/>
            <person name="Fronick C."/>
            <person name="O'Laughlin M."/>
            <person name="Godfrey J."/>
            <person name="Miner T."/>
            <person name="Herter B."/>
            <person name="Appelbaum E."/>
            <person name="Cordes M."/>
            <person name="Lek S."/>
            <person name="Wollam A."/>
            <person name="Pepin K.H."/>
            <person name="Palsikar V.B."/>
            <person name="Mitreva M."/>
            <person name="Wilson R.K."/>
        </authorList>
    </citation>
    <scope>NUCLEOTIDE SEQUENCE [LARGE SCALE GENOMIC DNA]</scope>
    <source>
        <strain evidence="5 6">ATCC 700332</strain>
    </source>
</reference>
<keyword evidence="6" id="KW-1185">Reference proteome</keyword>
<dbReference type="InterPro" id="IPR000524">
    <property type="entry name" value="Tscrpt_reg_HTH_GntR"/>
</dbReference>
<dbReference type="PANTHER" id="PTHR43537:SF5">
    <property type="entry name" value="UXU OPERON TRANSCRIPTIONAL REGULATOR"/>
    <property type="match status" value="1"/>
</dbReference>
<dbReference type="SUPFAM" id="SSF48008">
    <property type="entry name" value="GntR ligand-binding domain-like"/>
    <property type="match status" value="1"/>
</dbReference>
<dbReference type="InterPro" id="IPR036388">
    <property type="entry name" value="WH-like_DNA-bd_sf"/>
</dbReference>
<sequence>MPDLNISVEDLYTELRRRILNGEYAAGVKLSENKLAKEFRLSRMPVRESFKHLEQDGLLTILPKSGSYVRAQSPLEVKEILEVRTFLEALAIRLVIEQKVEPCPLEACLKQMEVLLAAEPFDTVSFGELHFRFHRTLVQMAGNEVLCDIYDKMRFRSMRQVFFSPMTPSEQKMTHNEHKKIIDLIRAKDPVQAEQFIINHLWKRKRKNLIELIERQTSAALL</sequence>
<dbReference type="SUPFAM" id="SSF46785">
    <property type="entry name" value="Winged helix' DNA-binding domain"/>
    <property type="match status" value="1"/>
</dbReference>
<evidence type="ECO:0000313" key="5">
    <source>
        <dbReference type="EMBL" id="ERJ92080.1"/>
    </source>
</evidence>
<evidence type="ECO:0000256" key="3">
    <source>
        <dbReference type="ARBA" id="ARBA00023163"/>
    </source>
</evidence>
<keyword evidence="1" id="KW-0805">Transcription regulation</keyword>
<dbReference type="SMART" id="SM00895">
    <property type="entry name" value="FCD"/>
    <property type="match status" value="1"/>
</dbReference>
<organism evidence="5 6">
    <name type="scientific">Treponema lecithinolyticum ATCC 700332</name>
    <dbReference type="NCBI Taxonomy" id="1321815"/>
    <lineage>
        <taxon>Bacteria</taxon>
        <taxon>Pseudomonadati</taxon>
        <taxon>Spirochaetota</taxon>
        <taxon>Spirochaetia</taxon>
        <taxon>Spirochaetales</taxon>
        <taxon>Treponemataceae</taxon>
        <taxon>Treponema</taxon>
    </lineage>
</organism>
<protein>
    <submittedName>
        <fullName evidence="5">Transcriptional regulator, GntR family</fullName>
    </submittedName>
</protein>
<comment type="caution">
    <text evidence="5">The sequence shown here is derived from an EMBL/GenBank/DDBJ whole genome shotgun (WGS) entry which is preliminary data.</text>
</comment>
<gene>
    <name evidence="5" type="ORF">HMPREF9193_01741</name>
</gene>
<evidence type="ECO:0000259" key="4">
    <source>
        <dbReference type="PROSITE" id="PS50949"/>
    </source>
</evidence>
<dbReference type="SMART" id="SM00345">
    <property type="entry name" value="HTH_GNTR"/>
    <property type="match status" value="1"/>
</dbReference>
<dbReference type="InterPro" id="IPR036390">
    <property type="entry name" value="WH_DNA-bd_sf"/>
</dbReference>
<dbReference type="PROSITE" id="PS50949">
    <property type="entry name" value="HTH_GNTR"/>
    <property type="match status" value="1"/>
</dbReference>
<dbReference type="Pfam" id="PF07729">
    <property type="entry name" value="FCD"/>
    <property type="match status" value="1"/>
</dbReference>
<name>A0ABN0NXM0_TRELE</name>
<dbReference type="EMBL" id="AWVH01000039">
    <property type="protein sequence ID" value="ERJ92080.1"/>
    <property type="molecule type" value="Genomic_DNA"/>
</dbReference>
<dbReference type="Pfam" id="PF00392">
    <property type="entry name" value="GntR"/>
    <property type="match status" value="1"/>
</dbReference>
<evidence type="ECO:0000256" key="2">
    <source>
        <dbReference type="ARBA" id="ARBA00023125"/>
    </source>
</evidence>